<keyword evidence="2" id="KW-1133">Transmembrane helix</keyword>
<proteinExistence type="predicted"/>
<keyword evidence="2" id="KW-0812">Transmembrane</keyword>
<feature type="non-terminal residue" evidence="3">
    <location>
        <position position="1"/>
    </location>
</feature>
<feature type="region of interest" description="Disordered" evidence="1">
    <location>
        <begin position="320"/>
        <end position="344"/>
    </location>
</feature>
<evidence type="ECO:0000256" key="2">
    <source>
        <dbReference type="SAM" id="Phobius"/>
    </source>
</evidence>
<feature type="compositionally biased region" description="Low complexity" evidence="1">
    <location>
        <begin position="203"/>
        <end position="214"/>
    </location>
</feature>
<feature type="transmembrane region" description="Helical" evidence="2">
    <location>
        <begin position="92"/>
        <end position="115"/>
    </location>
</feature>
<protein>
    <submittedName>
        <fullName evidence="3">Uncharacterized protein</fullName>
    </submittedName>
</protein>
<feature type="region of interest" description="Disordered" evidence="1">
    <location>
        <begin position="150"/>
        <end position="230"/>
    </location>
</feature>
<accession>A0A1D1ZT26</accession>
<gene>
    <name evidence="3" type="ORF">g.11368</name>
</gene>
<evidence type="ECO:0000256" key="1">
    <source>
        <dbReference type="SAM" id="MobiDB-lite"/>
    </source>
</evidence>
<sequence>EASRERRVMGAQHDLQIYEGQTRVSRHCAAHGFSSLLVRTAFKVHRSSVVRSGLRSAPTRWPSMVVRRLLQDDYHCSGSDTLLGSANVGASIFILLLVGCIFGAVSTSLSMLWWGRRKARLAAERSSAWQPQNLASLPDVDAMVRAAKTPTIRDGPKPSFRTVLSPPPQAACSSTQPGGGATHTSPAAGPLKRGWQGLTSWAGSSPSPQGQSPPQDKPCPTTSPFQGVPSYNVMTNPAVAASIEGPLSGQKQAAASPPAPATAAAAPEDELIASAVFNPMGVSDGEPCLPHARRVTMVEHGGGPGGERAQQPSVDYAEAVHGRGGGGAELGAQPYGPAPAAVGQGAEDVEVAKQHHKQEMLSAVQLDSYSMHDLDPEWRVLLESLDARLRAAGSHPLSDRERAVAIRSLVVATASRSAEEAMEKALADVRLNRLTHRMMRRA</sequence>
<reference evidence="3" key="1">
    <citation type="submission" date="2015-08" db="EMBL/GenBank/DDBJ databases">
        <authorList>
            <person name="Babu N.S."/>
            <person name="Beckwith C.J."/>
            <person name="Beseler K.G."/>
            <person name="Brison A."/>
            <person name="Carone J.V."/>
            <person name="Caskin T.P."/>
            <person name="Diamond M."/>
            <person name="Durham M.E."/>
            <person name="Foxe J.M."/>
            <person name="Go M."/>
            <person name="Henderson B.A."/>
            <person name="Jones I.B."/>
            <person name="McGettigan J.A."/>
            <person name="Micheletti S.J."/>
            <person name="Nasrallah M.E."/>
            <person name="Ortiz D."/>
            <person name="Piller C.R."/>
            <person name="Privatt S.R."/>
            <person name="Schneider S.L."/>
            <person name="Sharp S."/>
            <person name="Smith T.C."/>
            <person name="Stanton J.D."/>
            <person name="Ullery H.E."/>
            <person name="Wilson R.J."/>
            <person name="Serrano M.G."/>
            <person name="Buck G."/>
            <person name="Lee V."/>
            <person name="Wang Y."/>
            <person name="Carvalho R."/>
            <person name="Voegtly L."/>
            <person name="Shi R."/>
            <person name="Duckworth R."/>
            <person name="Johnson A."/>
            <person name="Loviza R."/>
            <person name="Walstead R."/>
            <person name="Shah Z."/>
            <person name="Kiflezghi M."/>
            <person name="Wade K."/>
            <person name="Ball S.L."/>
            <person name="Bradley K.W."/>
            <person name="Asai D.J."/>
            <person name="Bowman C.A."/>
            <person name="Russell D.A."/>
            <person name="Pope W.H."/>
            <person name="Jacobs-Sera D."/>
            <person name="Hendrix R.W."/>
            <person name="Hatfull G.F."/>
        </authorList>
    </citation>
    <scope>NUCLEOTIDE SEQUENCE</scope>
</reference>
<dbReference type="EMBL" id="GDKF01008631">
    <property type="protein sequence ID" value="JAT69991.1"/>
    <property type="molecule type" value="Transcribed_RNA"/>
</dbReference>
<keyword evidence="2" id="KW-0472">Membrane</keyword>
<name>A0A1D1ZT26_AUXPR</name>
<dbReference type="AlphaFoldDB" id="A0A1D1ZT26"/>
<organism evidence="3">
    <name type="scientific">Auxenochlorella protothecoides</name>
    <name type="common">Green microalga</name>
    <name type="synonym">Chlorella protothecoides</name>
    <dbReference type="NCBI Taxonomy" id="3075"/>
    <lineage>
        <taxon>Eukaryota</taxon>
        <taxon>Viridiplantae</taxon>
        <taxon>Chlorophyta</taxon>
        <taxon>core chlorophytes</taxon>
        <taxon>Trebouxiophyceae</taxon>
        <taxon>Chlorellales</taxon>
        <taxon>Chlorellaceae</taxon>
        <taxon>Auxenochlorella</taxon>
    </lineage>
</organism>
<evidence type="ECO:0000313" key="3">
    <source>
        <dbReference type="EMBL" id="JAT69991.1"/>
    </source>
</evidence>